<organism evidence="1 2">
    <name type="scientific">Mycobacterium phage Willis</name>
    <dbReference type="NCBI Taxonomy" id="1486404"/>
    <lineage>
        <taxon>Viruses</taxon>
        <taxon>Duplodnaviria</taxon>
        <taxon>Heunggongvirae</taxon>
        <taxon>Uroviricota</taxon>
        <taxon>Caudoviricetes</taxon>
        <taxon>Ceeclamvirinae</taxon>
        <taxon>Bixzunavirus</taxon>
        <taxon>Bixzunavirus Bxz1</taxon>
    </lineage>
</organism>
<gene>
    <name evidence="1" type="primary">70</name>
    <name evidence="1" type="ORF">PBI_WILLIS_70</name>
</gene>
<dbReference type="EMBL" id="KJ595575">
    <property type="protein sequence ID" value="AID18150.1"/>
    <property type="molecule type" value="Genomic_DNA"/>
</dbReference>
<proteinExistence type="predicted"/>
<accession>A0A068CCZ3</accession>
<dbReference type="Proteomes" id="UP000027390">
    <property type="component" value="Segment"/>
</dbReference>
<name>A0A068CCZ3_9CAUD</name>
<reference evidence="1 2" key="1">
    <citation type="submission" date="2014-03" db="EMBL/GenBank/DDBJ databases">
        <authorList>
            <person name="Churilla B.M."/>
            <person name="Abrahim M.R."/>
            <person name="Burke K.A."/>
            <person name="Yu V.J."/>
            <person name="Adkins N.L."/>
            <person name="Cohen K.L."/>
            <person name="Colicchio M.A."/>
            <person name="Fasoranti T.O."/>
            <person name="Genkil J.S."/>
            <person name="Kramer Z.J."/>
            <person name="Prout A.K."/>
            <person name="Schafer C.E."/>
            <person name="Schwarz A.G."/>
            <person name="Tish M."/>
            <person name="Vispute N."/>
            <person name="Wilkes K.E."/>
            <person name="Williams C.R."/>
            <person name="Xiao X."/>
            <person name="Yoder B.A."/>
            <person name="Lapin J.S."/>
            <person name="Ott C.T."/>
            <person name="Walburn T.D."/>
            <person name="Bradley K.W."/>
            <person name="Clarke D.Q."/>
            <person name="Lewis M.F."/>
            <person name="Barker L.P."/>
            <person name="Bailey C."/>
            <person name="Asai D.J."/>
            <person name="Bowman C.A."/>
            <person name="Russell D.A."/>
            <person name="Pope W.H."/>
            <person name="Jacobs-Sera D."/>
            <person name="Hendrix R.W."/>
            <person name="Hatfull G.F."/>
        </authorList>
    </citation>
    <scope>NUCLEOTIDE SEQUENCE [LARGE SCALE GENOMIC DNA]</scope>
</reference>
<evidence type="ECO:0000313" key="2">
    <source>
        <dbReference type="Proteomes" id="UP000027390"/>
    </source>
</evidence>
<protein>
    <submittedName>
        <fullName evidence="1">Uncharacterized protein</fullName>
    </submittedName>
</protein>
<sequence length="38" mass="4489">MSSEEKLAYSGIKVVESRLYGLYDAHPEHHHHPHKEYL</sequence>
<evidence type="ECO:0000313" key="1">
    <source>
        <dbReference type="EMBL" id="AID18150.1"/>
    </source>
</evidence>